<dbReference type="Proteomes" id="UP001597173">
    <property type="component" value="Unassembled WGS sequence"/>
</dbReference>
<comment type="caution">
    <text evidence="3">The sequence shown here is derived from an EMBL/GenBank/DDBJ whole genome shotgun (WGS) entry which is preliminary data.</text>
</comment>
<keyword evidence="1" id="KW-0472">Membrane</keyword>
<evidence type="ECO:0000259" key="2">
    <source>
        <dbReference type="Pfam" id="PF11127"/>
    </source>
</evidence>
<organism evidence="3 4">
    <name type="scientific">Mycoplana ramosa</name>
    <name type="common">Mycoplana bullata</name>
    <dbReference type="NCBI Taxonomy" id="40837"/>
    <lineage>
        <taxon>Bacteria</taxon>
        <taxon>Pseudomonadati</taxon>
        <taxon>Pseudomonadota</taxon>
        <taxon>Alphaproteobacteria</taxon>
        <taxon>Hyphomicrobiales</taxon>
        <taxon>Rhizobiaceae</taxon>
        <taxon>Mycoplana</taxon>
    </lineage>
</organism>
<accession>A0ABW3YVX2</accession>
<feature type="transmembrane region" description="Helical" evidence="1">
    <location>
        <begin position="7"/>
        <end position="25"/>
    </location>
</feature>
<keyword evidence="1" id="KW-1133">Transmembrane helix</keyword>
<evidence type="ECO:0000313" key="3">
    <source>
        <dbReference type="EMBL" id="MFD1328038.1"/>
    </source>
</evidence>
<protein>
    <submittedName>
        <fullName evidence="3">DUF2892 domain-containing protein</fullName>
    </submittedName>
</protein>
<feature type="domain" description="Inner membrane protein YgaP-like transmembrane" evidence="2">
    <location>
        <begin position="2"/>
        <end position="56"/>
    </location>
</feature>
<name>A0ABW3YVX2_MYCRA</name>
<feature type="transmembrane region" description="Helical" evidence="1">
    <location>
        <begin position="31"/>
        <end position="55"/>
    </location>
</feature>
<dbReference type="Pfam" id="PF11127">
    <property type="entry name" value="YgaP-like_TM"/>
    <property type="match status" value="1"/>
</dbReference>
<reference evidence="4" key="1">
    <citation type="journal article" date="2019" name="Int. J. Syst. Evol. Microbiol.">
        <title>The Global Catalogue of Microorganisms (GCM) 10K type strain sequencing project: providing services to taxonomists for standard genome sequencing and annotation.</title>
        <authorList>
            <consortium name="The Broad Institute Genomics Platform"/>
            <consortium name="The Broad Institute Genome Sequencing Center for Infectious Disease"/>
            <person name="Wu L."/>
            <person name="Ma J."/>
        </authorList>
    </citation>
    <scope>NUCLEOTIDE SEQUENCE [LARGE SCALE GENOMIC DNA]</scope>
    <source>
        <strain evidence="4">CCUG 55609</strain>
    </source>
</reference>
<dbReference type="InterPro" id="IPR021309">
    <property type="entry name" value="YgaP-like_TM"/>
</dbReference>
<keyword evidence="1" id="KW-0812">Transmembrane</keyword>
<evidence type="ECO:0000313" key="4">
    <source>
        <dbReference type="Proteomes" id="UP001597173"/>
    </source>
</evidence>
<proteinExistence type="predicted"/>
<gene>
    <name evidence="3" type="ORF">ACFQ33_09045</name>
</gene>
<dbReference type="EMBL" id="JBHTNF010000004">
    <property type="protein sequence ID" value="MFD1328038.1"/>
    <property type="molecule type" value="Genomic_DNA"/>
</dbReference>
<evidence type="ECO:0000256" key="1">
    <source>
        <dbReference type="SAM" id="Phobius"/>
    </source>
</evidence>
<dbReference type="Gene3D" id="6.10.140.1340">
    <property type="match status" value="1"/>
</dbReference>
<dbReference type="RefSeq" id="WP_374837534.1">
    <property type="nucleotide sequence ID" value="NZ_JBHEEW010000005.1"/>
</dbReference>
<sequence length="66" mass="7055">MSLDKSILAFAGFMVLLSVALTVWVSPLFVWLTVFVGANLLQSAFTGFCPAAMLLKKLGVRSGTAF</sequence>
<keyword evidence="4" id="KW-1185">Reference proteome</keyword>